<dbReference type="Gene3D" id="1.10.3290.10">
    <property type="entry name" value="Fido-like domain"/>
    <property type="match status" value="1"/>
</dbReference>
<sequence length="209" mass="21200">MAVGDPGTGSADALVHGSLQAQVVVESLMPELGARSAPLLPPFAQLLATIHRAATAGWLDAGSVGRLRSHDIPDDLRGLGTAPPASDVAGRLELLGRVVDRSRAPALVVAAVAHGELIVLRPFQAGNGTVARALFRLLLTRGGLDPTGCVLADEVWASAPNPYLAAAARFATGTPDGMAVWLRACADGVASGAARAVAVADAVRAGRLD</sequence>
<reference evidence="2" key="1">
    <citation type="submission" date="2016-10" db="EMBL/GenBank/DDBJ databases">
        <title>Sequence of Gallionella enrichment culture.</title>
        <authorList>
            <person name="Poehlein A."/>
            <person name="Muehling M."/>
            <person name="Daniel R."/>
        </authorList>
    </citation>
    <scope>NUCLEOTIDE SEQUENCE</scope>
</reference>
<dbReference type="EMBL" id="MLJW01002248">
    <property type="protein sequence ID" value="OIQ75179.1"/>
    <property type="molecule type" value="Genomic_DNA"/>
</dbReference>
<organism evidence="2">
    <name type="scientific">mine drainage metagenome</name>
    <dbReference type="NCBI Taxonomy" id="410659"/>
    <lineage>
        <taxon>unclassified sequences</taxon>
        <taxon>metagenomes</taxon>
        <taxon>ecological metagenomes</taxon>
    </lineage>
</organism>
<evidence type="ECO:0000313" key="2">
    <source>
        <dbReference type="EMBL" id="OIQ75179.1"/>
    </source>
</evidence>
<proteinExistence type="predicted"/>
<accession>A0A1J5QCG4</accession>
<dbReference type="SUPFAM" id="SSF140931">
    <property type="entry name" value="Fic-like"/>
    <property type="match status" value="1"/>
</dbReference>
<dbReference type="InterPro" id="IPR036597">
    <property type="entry name" value="Fido-like_dom_sf"/>
</dbReference>
<dbReference type="AlphaFoldDB" id="A0A1J5QCG4"/>
<gene>
    <name evidence="2" type="ORF">GALL_431560</name>
</gene>
<evidence type="ECO:0000259" key="1">
    <source>
        <dbReference type="PROSITE" id="PS51459"/>
    </source>
</evidence>
<comment type="caution">
    <text evidence="2">The sequence shown here is derived from an EMBL/GenBank/DDBJ whole genome shotgun (WGS) entry which is preliminary data.</text>
</comment>
<dbReference type="Pfam" id="PF02661">
    <property type="entry name" value="Fic"/>
    <property type="match status" value="1"/>
</dbReference>
<dbReference type="InterPro" id="IPR003812">
    <property type="entry name" value="Fido"/>
</dbReference>
<name>A0A1J5QCG4_9ZZZZ</name>
<dbReference type="PROSITE" id="PS51459">
    <property type="entry name" value="FIDO"/>
    <property type="match status" value="1"/>
</dbReference>
<protein>
    <submittedName>
        <fullName evidence="2">Fic/DOC family protein</fullName>
    </submittedName>
</protein>
<feature type="domain" description="Fido" evidence="1">
    <location>
        <begin position="42"/>
        <end position="184"/>
    </location>
</feature>